<dbReference type="Gene3D" id="1.10.10.2220">
    <property type="match status" value="1"/>
</dbReference>
<dbReference type="PANTHER" id="PTHR43788:SF6">
    <property type="entry name" value="DNA HELICASE B"/>
    <property type="match status" value="1"/>
</dbReference>
<dbReference type="RefSeq" id="YP_009147659.1">
    <property type="nucleotide sequence ID" value="NC_027341.1"/>
</dbReference>
<feature type="domain" description="ATP-dependent RecD2 DNA helicase-like helix-hairpin-helix" evidence="4">
    <location>
        <begin position="162"/>
        <end position="251"/>
    </location>
</feature>
<dbReference type="KEGG" id="vg:24722268"/>
<accession>A0A0D3MSM8</accession>
<dbReference type="GO" id="GO:0005524">
    <property type="term" value="F:ATP binding"/>
    <property type="evidence" value="ECO:0007669"/>
    <property type="project" value="UniProtKB-KW"/>
</dbReference>
<organism evidence="5 6">
    <name type="scientific">Lactococcus phage WRP3</name>
    <dbReference type="NCBI Taxonomy" id="1560313"/>
    <lineage>
        <taxon>Viruses</taxon>
        <taxon>Duplodnaviria</taxon>
        <taxon>Heunggongvirae</taxon>
        <taxon>Uroviricota</taxon>
        <taxon>Caudoviricetes</taxon>
        <taxon>Audreyjarvisvirus</taxon>
        <taxon>Audreyjarvisvirus WRP3</taxon>
    </lineage>
</organism>
<protein>
    <submittedName>
        <fullName evidence="5">Exodeoxyribonuclease</fullName>
    </submittedName>
</protein>
<dbReference type="InterPro" id="IPR050534">
    <property type="entry name" value="Coronavir_polyprotein_1ab"/>
</dbReference>
<dbReference type="InterPro" id="IPR027417">
    <property type="entry name" value="P-loop_NTPase"/>
</dbReference>
<evidence type="ECO:0000256" key="1">
    <source>
        <dbReference type="ARBA" id="ARBA00022741"/>
    </source>
</evidence>
<dbReference type="GO" id="GO:0003678">
    <property type="term" value="F:DNA helicase activity"/>
    <property type="evidence" value="ECO:0007669"/>
    <property type="project" value="UniProtKB-ARBA"/>
</dbReference>
<dbReference type="Pfam" id="PF14490">
    <property type="entry name" value="HHH_RecD2"/>
    <property type="match status" value="1"/>
</dbReference>
<keyword evidence="2" id="KW-0067">ATP-binding</keyword>
<dbReference type="Proteomes" id="UP000032686">
    <property type="component" value="Segment"/>
</dbReference>
<evidence type="ECO:0000256" key="2">
    <source>
        <dbReference type="ARBA" id="ARBA00022840"/>
    </source>
</evidence>
<dbReference type="OrthoDB" id="482at10239"/>
<dbReference type="InterPro" id="IPR029493">
    <property type="entry name" value="RecD2-like_HHH"/>
</dbReference>
<dbReference type="Gene3D" id="3.40.50.300">
    <property type="entry name" value="P-loop containing nucleotide triphosphate hydrolases"/>
    <property type="match status" value="2"/>
</dbReference>
<dbReference type="InterPro" id="IPR027785">
    <property type="entry name" value="UvrD-like_helicase_C"/>
</dbReference>
<keyword evidence="1" id="KW-0547">Nucleotide-binding</keyword>
<dbReference type="Pfam" id="PF13604">
    <property type="entry name" value="AAA_30"/>
    <property type="match status" value="1"/>
</dbReference>
<reference evidence="5 6" key="1">
    <citation type="journal article" date="2015" name="Appl. Environ. Microbiol.">
        <title>Lactococcal 949 group phages recognize a carbohydrate receptor on the host cell surface.</title>
        <authorList>
            <person name="Mahony J."/>
            <person name="Randazzo W."/>
            <person name="Neve H."/>
            <person name="Settanni L."/>
            <person name="van Sinderen D."/>
        </authorList>
    </citation>
    <scope>NUCLEOTIDE SEQUENCE [LARGE SCALE GENOMIC DNA]</scope>
    <source>
        <strain evidence="5">WRP3</strain>
    </source>
</reference>
<evidence type="ECO:0000259" key="3">
    <source>
        <dbReference type="Pfam" id="PF13538"/>
    </source>
</evidence>
<dbReference type="Gene3D" id="2.30.30.940">
    <property type="match status" value="1"/>
</dbReference>
<sequence>MVSLRNNELSVTVIPKRVIFQTINEEDESSFSVLACNVVEKGVVKLNQYGNITITGDNLMDLKIDVPTPAYLSPSTNSKYPDGYTARIPVDDIPETAKGQWDFLRSVLGVTTTENFAKVYNDDVKIVDFLFDELNRNEIIENVKGVGEKTYESFIKQLKSKSEYAKTYAFLSDYGMTDSLILKIYRKHTVFKVIKNIVEKDIFRLTEINGIGFKRIDEIYLKQEGSKKEDEKRIVSGLEYYISENQENGNTRIEKRKLEQGSQTLLDINIDYIRRMVKLRTFHIRTDNIFDVMRRAQEDETLFKGKIIEFQGKYSTASTFTTEWNVFRELTSRSRQKANIAVADMDSIIKRLGDKSGFYLSEEQSNFFRNLFNSEISFLLGSSGSGKSSAQAVLLEYTKETNQSVLFLAPTGMARKRITEVTGNVAYTIHSFIRSSKLSEQSFDIYLIDEASMIDVELAEKLLKTIPMGKKIIFVGDGSQIPSVSFGNFLYDCTNNSVIKIDRFTKVFRQSEGGILDIVTKIRQGEQFLPNTFNSRKVFGNNCVFDMSMARNEQPIDKVLTAYKNTIKTGKYTEDDIVVLSPTKKGKNGTVAINNSIQSFINPRKSFHEFKSATDGTDVVFRIGDRILNKKNRKDVPMYYKATSGIYTYSNKKVDIVNGDIGHIVAMEGKSVYAKFDDSILLFSTTDFNNQSIIHGWAITGHKSQGSEFKVVICLFERSSKFQMNGNLLYTMTSRAKELLLVLGDISTINSSLRKFENTSRETNLLDFFNLKNK</sequence>
<gene>
    <name evidence="5" type="ORF">WRP3_002</name>
</gene>
<dbReference type="GeneID" id="24722268"/>
<dbReference type="CDD" id="cd18809">
    <property type="entry name" value="SF1_C_RecD"/>
    <property type="match status" value="1"/>
</dbReference>
<keyword evidence="6" id="KW-1185">Reference proteome</keyword>
<proteinExistence type="predicted"/>
<feature type="domain" description="UvrD-like helicase C-terminal" evidence="3">
    <location>
        <begin position="695"/>
        <end position="742"/>
    </location>
</feature>
<dbReference type="EMBL" id="KM677185">
    <property type="protein sequence ID" value="AIX12505.1"/>
    <property type="molecule type" value="Genomic_DNA"/>
</dbReference>
<evidence type="ECO:0000313" key="5">
    <source>
        <dbReference type="EMBL" id="AIX12505.1"/>
    </source>
</evidence>
<dbReference type="PANTHER" id="PTHR43788">
    <property type="entry name" value="DNA2/NAM7 HELICASE FAMILY MEMBER"/>
    <property type="match status" value="1"/>
</dbReference>
<dbReference type="SUPFAM" id="SSF52540">
    <property type="entry name" value="P-loop containing nucleoside triphosphate hydrolases"/>
    <property type="match status" value="1"/>
</dbReference>
<dbReference type="Pfam" id="PF13538">
    <property type="entry name" value="UvrD_C_2"/>
    <property type="match status" value="1"/>
</dbReference>
<evidence type="ECO:0000313" key="6">
    <source>
        <dbReference type="Proteomes" id="UP000032686"/>
    </source>
</evidence>
<name>A0A0D3MSM8_9CAUD</name>
<evidence type="ECO:0000259" key="4">
    <source>
        <dbReference type="Pfam" id="PF14490"/>
    </source>
</evidence>